<dbReference type="EMBL" id="UINC01141671">
    <property type="protein sequence ID" value="SVD29552.1"/>
    <property type="molecule type" value="Genomic_DNA"/>
</dbReference>
<accession>A0A382U6C1</accession>
<feature type="non-terminal residue" evidence="1">
    <location>
        <position position="123"/>
    </location>
</feature>
<protein>
    <recommendedName>
        <fullName evidence="2">Carbohydrate kinase PfkB domain-containing protein</fullName>
    </recommendedName>
</protein>
<dbReference type="Gene3D" id="3.40.1190.20">
    <property type="match status" value="1"/>
</dbReference>
<proteinExistence type="predicted"/>
<reference evidence="1" key="1">
    <citation type="submission" date="2018-05" db="EMBL/GenBank/DDBJ databases">
        <authorList>
            <person name="Lanie J.A."/>
            <person name="Ng W.-L."/>
            <person name="Kazmierczak K.M."/>
            <person name="Andrzejewski T.M."/>
            <person name="Davidsen T.M."/>
            <person name="Wayne K.J."/>
            <person name="Tettelin H."/>
            <person name="Glass J.I."/>
            <person name="Rusch D."/>
            <person name="Podicherti R."/>
            <person name="Tsui H.-C.T."/>
            <person name="Winkler M.E."/>
        </authorList>
    </citation>
    <scope>NUCLEOTIDE SEQUENCE</scope>
</reference>
<dbReference type="InterPro" id="IPR029056">
    <property type="entry name" value="Ribokinase-like"/>
</dbReference>
<dbReference type="AlphaFoldDB" id="A0A382U6C1"/>
<name>A0A382U6C1_9ZZZZ</name>
<organism evidence="1">
    <name type="scientific">marine metagenome</name>
    <dbReference type="NCBI Taxonomy" id="408172"/>
    <lineage>
        <taxon>unclassified sequences</taxon>
        <taxon>metagenomes</taxon>
        <taxon>ecological metagenomes</taxon>
    </lineage>
</organism>
<sequence>MLSMPVETVLGGGGAAPAYILGKLGLPVQLNTNLGDDAVGSLVGGWLREAAVEIVGSARAAATAVHLIHLSSEGRRSYYYAGDKVVWRRSLNADTPEWFLASGYGAVDAEDVESLKEGFAALR</sequence>
<gene>
    <name evidence="1" type="ORF">METZ01_LOCUS382406</name>
</gene>
<evidence type="ECO:0000313" key="1">
    <source>
        <dbReference type="EMBL" id="SVD29552.1"/>
    </source>
</evidence>
<dbReference type="SUPFAM" id="SSF53613">
    <property type="entry name" value="Ribokinase-like"/>
    <property type="match status" value="1"/>
</dbReference>
<evidence type="ECO:0008006" key="2">
    <source>
        <dbReference type="Google" id="ProtNLM"/>
    </source>
</evidence>